<dbReference type="EMBL" id="CACVKT020001650">
    <property type="protein sequence ID" value="CAC5370074.1"/>
    <property type="molecule type" value="Genomic_DNA"/>
</dbReference>
<dbReference type="PANTHER" id="PTHR47018:SF1">
    <property type="entry name" value="TESMIN_TSO1-LIKE CXC DOMAIN-CONTAINING PROTEIN"/>
    <property type="match status" value="1"/>
</dbReference>
<evidence type="ECO:0000313" key="1">
    <source>
        <dbReference type="EMBL" id="CAC5370074.1"/>
    </source>
</evidence>
<protein>
    <submittedName>
        <fullName evidence="1">Uncharacterized protein</fullName>
    </submittedName>
</protein>
<proteinExistence type="predicted"/>
<evidence type="ECO:0000313" key="2">
    <source>
        <dbReference type="Proteomes" id="UP000507470"/>
    </source>
</evidence>
<name>A0A6J8APF3_MYTCO</name>
<dbReference type="Proteomes" id="UP000507470">
    <property type="component" value="Unassembled WGS sequence"/>
</dbReference>
<keyword evidence="2" id="KW-1185">Reference proteome</keyword>
<dbReference type="PANTHER" id="PTHR47018">
    <property type="entry name" value="CXC DOMAIN-CONTAINING PROTEIN-RELATED"/>
    <property type="match status" value="1"/>
</dbReference>
<accession>A0A6J8APF3</accession>
<sequence>MKSSDEGYKMLGKNIPFFHEVNALPIPLDIRRLNDGEGIESTMKRKNAKYHNLSRKFNNTNLERAQKRHMSPMEGRVNVHSTRLKDKLLQKMPELEAHTKGRDVLLMFEKDIGPAIAFAYDYIDTMHMEKTAEMIRCQRDQIILPTSKPNSKKAPELPDAYMNMKPAYLKTKPEPLILPEDVTGILNHNYLLMSLQNESGCLPLAIETGRYTKPKTLLNDRKCKYCTVDCVEDEKHVVMHCEFYSDLRYGLFLKACAINPNFNDFDDDDKFIFLMSDDSIQPFLAKSLYFMFNHRKYCV</sequence>
<gene>
    <name evidence="1" type="ORF">MCOR_9048</name>
</gene>
<dbReference type="OrthoDB" id="6212761at2759"/>
<organism evidence="1 2">
    <name type="scientific">Mytilus coruscus</name>
    <name type="common">Sea mussel</name>
    <dbReference type="NCBI Taxonomy" id="42192"/>
    <lineage>
        <taxon>Eukaryota</taxon>
        <taxon>Metazoa</taxon>
        <taxon>Spiralia</taxon>
        <taxon>Lophotrochozoa</taxon>
        <taxon>Mollusca</taxon>
        <taxon>Bivalvia</taxon>
        <taxon>Autobranchia</taxon>
        <taxon>Pteriomorphia</taxon>
        <taxon>Mytilida</taxon>
        <taxon>Mytiloidea</taxon>
        <taxon>Mytilidae</taxon>
        <taxon>Mytilinae</taxon>
        <taxon>Mytilus</taxon>
    </lineage>
</organism>
<reference evidence="1 2" key="1">
    <citation type="submission" date="2020-06" db="EMBL/GenBank/DDBJ databases">
        <authorList>
            <person name="Li R."/>
            <person name="Bekaert M."/>
        </authorList>
    </citation>
    <scope>NUCLEOTIDE SEQUENCE [LARGE SCALE GENOMIC DNA]</scope>
    <source>
        <strain evidence="2">wild</strain>
    </source>
</reference>
<dbReference type="AlphaFoldDB" id="A0A6J8APF3"/>